<organism evidence="3 4">
    <name type="scientific">Levilactobacillus fujinensis</name>
    <dbReference type="NCBI Taxonomy" id="2486024"/>
    <lineage>
        <taxon>Bacteria</taxon>
        <taxon>Bacillati</taxon>
        <taxon>Bacillota</taxon>
        <taxon>Bacilli</taxon>
        <taxon>Lactobacillales</taxon>
        <taxon>Lactobacillaceae</taxon>
        <taxon>Levilactobacillus</taxon>
    </lineage>
</organism>
<keyword evidence="4" id="KW-1185">Reference proteome</keyword>
<dbReference type="Gene3D" id="1.10.1220.170">
    <property type="match status" value="1"/>
</dbReference>
<evidence type="ECO:0000256" key="2">
    <source>
        <dbReference type="RuleBase" id="RU362080"/>
    </source>
</evidence>
<reference evidence="4" key="1">
    <citation type="journal article" date="2019" name="Int. J. Syst. Evol. Microbiol.">
        <title>The Global Catalogue of Microorganisms (GCM) 10K type strain sequencing project: providing services to taxonomists for standard genome sequencing and annotation.</title>
        <authorList>
            <consortium name="The Broad Institute Genomics Platform"/>
            <consortium name="The Broad Institute Genome Sequencing Center for Infectious Disease"/>
            <person name="Wu L."/>
            <person name="Ma J."/>
        </authorList>
    </citation>
    <scope>NUCLEOTIDE SEQUENCE [LARGE SCALE GENOMIC DNA]</scope>
    <source>
        <strain evidence="4">CCM 8908</strain>
    </source>
</reference>
<dbReference type="EMBL" id="JBHSSI010000033">
    <property type="protein sequence ID" value="MFC6260516.1"/>
    <property type="molecule type" value="Genomic_DNA"/>
</dbReference>
<name>A0ABW1TFA2_9LACO</name>
<evidence type="ECO:0000313" key="3">
    <source>
        <dbReference type="EMBL" id="MFC6260516.1"/>
    </source>
</evidence>
<evidence type="ECO:0000313" key="4">
    <source>
        <dbReference type="Proteomes" id="UP001596283"/>
    </source>
</evidence>
<comment type="similarity">
    <text evidence="1 2">Belongs to the phD/YefM antitoxin family.</text>
</comment>
<dbReference type="InterPro" id="IPR006442">
    <property type="entry name" value="Antitoxin_Phd/YefM"/>
</dbReference>
<accession>A0ABW1TFA2</accession>
<protein>
    <recommendedName>
        <fullName evidence="2">Antitoxin</fullName>
    </recommendedName>
</protein>
<dbReference type="SUPFAM" id="SSF143120">
    <property type="entry name" value="YefM-like"/>
    <property type="match status" value="1"/>
</dbReference>
<dbReference type="Gene3D" id="3.40.1620.10">
    <property type="entry name" value="YefM-like domain"/>
    <property type="match status" value="1"/>
</dbReference>
<dbReference type="RefSeq" id="WP_125687613.1">
    <property type="nucleotide sequence ID" value="NZ_JBHSSI010000033.1"/>
</dbReference>
<dbReference type="NCBIfam" id="TIGR01552">
    <property type="entry name" value="phd_fam"/>
    <property type="match status" value="1"/>
</dbReference>
<dbReference type="Proteomes" id="UP001596283">
    <property type="component" value="Unassembled WGS sequence"/>
</dbReference>
<sequence length="87" mass="10313">MEATTYSDFRKKLRFYLDRATDDFEPITVTRKNNRNAIVISEEEYNNMLENQFVLGNPANLAWLDKSKKQFETGHTECHTLIEPREK</sequence>
<proteinExistence type="inferred from homology"/>
<comment type="function">
    <text evidence="2">Antitoxin component of a type II toxin-antitoxin (TA) system.</text>
</comment>
<evidence type="ECO:0000256" key="1">
    <source>
        <dbReference type="ARBA" id="ARBA00009981"/>
    </source>
</evidence>
<comment type="caution">
    <text evidence="3">The sequence shown here is derived from an EMBL/GenBank/DDBJ whole genome shotgun (WGS) entry which is preliminary data.</text>
</comment>
<dbReference type="Pfam" id="PF02604">
    <property type="entry name" value="PhdYeFM_antitox"/>
    <property type="match status" value="1"/>
</dbReference>
<gene>
    <name evidence="3" type="ORF">ACFP1C_06090</name>
</gene>
<dbReference type="InterPro" id="IPR036165">
    <property type="entry name" value="YefM-like_sf"/>
</dbReference>